<evidence type="ECO:0000259" key="3">
    <source>
        <dbReference type="Pfam" id="PF13472"/>
    </source>
</evidence>
<dbReference type="Proteomes" id="UP000605427">
    <property type="component" value="Unassembled WGS sequence"/>
</dbReference>
<gene>
    <name evidence="4" type="ORF">GCM10007362_07630</name>
</gene>
<evidence type="ECO:0000256" key="1">
    <source>
        <dbReference type="ARBA" id="ARBA00008668"/>
    </source>
</evidence>
<comment type="similarity">
    <text evidence="1">Belongs to the 'GDSL' lipolytic enzyme family.</text>
</comment>
<dbReference type="EMBL" id="BMDD01000001">
    <property type="protein sequence ID" value="GGH70977.1"/>
    <property type="molecule type" value="Genomic_DNA"/>
</dbReference>
<reference evidence="5" key="1">
    <citation type="journal article" date="2019" name="Int. J. Syst. Evol. Microbiol.">
        <title>The Global Catalogue of Microorganisms (GCM) 10K type strain sequencing project: providing services to taxonomists for standard genome sequencing and annotation.</title>
        <authorList>
            <consortium name="The Broad Institute Genomics Platform"/>
            <consortium name="The Broad Institute Genome Sequencing Center for Infectious Disease"/>
            <person name="Wu L."/>
            <person name="Ma J."/>
        </authorList>
    </citation>
    <scope>NUCLEOTIDE SEQUENCE [LARGE SCALE GENOMIC DNA]</scope>
    <source>
        <strain evidence="5">CCM 8702</strain>
    </source>
</reference>
<dbReference type="RefSeq" id="WP_172239268.1">
    <property type="nucleotide sequence ID" value="NZ_BMDD01000001.1"/>
</dbReference>
<dbReference type="InterPro" id="IPR037459">
    <property type="entry name" value="RhgT-like"/>
</dbReference>
<dbReference type="PANTHER" id="PTHR43695:SF1">
    <property type="entry name" value="RHAMNOGALACTURONAN ACETYLESTERASE"/>
    <property type="match status" value="1"/>
</dbReference>
<dbReference type="PANTHER" id="PTHR43695">
    <property type="entry name" value="PUTATIVE (AFU_ORTHOLOGUE AFUA_2G17250)-RELATED"/>
    <property type="match status" value="1"/>
</dbReference>
<dbReference type="Pfam" id="PF13472">
    <property type="entry name" value="Lipase_GDSL_2"/>
    <property type="match status" value="1"/>
</dbReference>
<protein>
    <recommendedName>
        <fullName evidence="3">SGNH hydrolase-type esterase domain-containing protein</fullName>
    </recommendedName>
</protein>
<accession>A0ABQ1ZLU9</accession>
<evidence type="ECO:0000313" key="4">
    <source>
        <dbReference type="EMBL" id="GGH70977.1"/>
    </source>
</evidence>
<name>A0ABQ1ZLU9_9BACL</name>
<proteinExistence type="inferred from homology"/>
<keyword evidence="5" id="KW-1185">Reference proteome</keyword>
<dbReference type="Gene3D" id="3.40.50.1110">
    <property type="entry name" value="SGNH hydrolase"/>
    <property type="match status" value="1"/>
</dbReference>
<dbReference type="CDD" id="cd01821">
    <property type="entry name" value="Rhamnogalacturan_acetylesterase_like"/>
    <property type="match status" value="1"/>
</dbReference>
<feature type="domain" description="SGNH hydrolase-type esterase" evidence="3">
    <location>
        <begin position="8"/>
        <end position="185"/>
    </location>
</feature>
<sequence length="245" mass="27165">MTVTFYLAGDSTMADYPADRAPMQGWGNKLRLFLKPDVNVVNEAVCGRSSKSFIDEGRLDRILQQIGKNDYLLIQFGHNDEKDDPDRHTSPWGSYGESLKRYIDGARARGAKPILLTPISRRWFDADGLLTQTHGDYPRAAEALALWEAVPLIDLTGRSASAYKEMGNQRSRQWFTQFEPGVHPNYPEGIMDDTHLNEDGAVAIARMAAQALTAIGIREVRPLSELFADVQSQADTGKSTPVVAP</sequence>
<keyword evidence="2" id="KW-0378">Hydrolase</keyword>
<organism evidence="4 5">
    <name type="scientific">Saccharibacillus endophyticus</name>
    <dbReference type="NCBI Taxonomy" id="2060666"/>
    <lineage>
        <taxon>Bacteria</taxon>
        <taxon>Bacillati</taxon>
        <taxon>Bacillota</taxon>
        <taxon>Bacilli</taxon>
        <taxon>Bacillales</taxon>
        <taxon>Paenibacillaceae</taxon>
        <taxon>Saccharibacillus</taxon>
    </lineage>
</organism>
<evidence type="ECO:0000313" key="5">
    <source>
        <dbReference type="Proteomes" id="UP000605427"/>
    </source>
</evidence>
<comment type="caution">
    <text evidence="4">The sequence shown here is derived from an EMBL/GenBank/DDBJ whole genome shotgun (WGS) entry which is preliminary data.</text>
</comment>
<dbReference type="InterPro" id="IPR013830">
    <property type="entry name" value="SGNH_hydro"/>
</dbReference>
<evidence type="ECO:0000256" key="2">
    <source>
        <dbReference type="ARBA" id="ARBA00022801"/>
    </source>
</evidence>
<dbReference type="InterPro" id="IPR036514">
    <property type="entry name" value="SGNH_hydro_sf"/>
</dbReference>
<dbReference type="SUPFAM" id="SSF52266">
    <property type="entry name" value="SGNH hydrolase"/>
    <property type="match status" value="1"/>
</dbReference>